<organism evidence="1 2">
    <name type="scientific">Candidatus Sulfuritelmatomonas gaucii</name>
    <dbReference type="NCBI Taxonomy" id="2043161"/>
    <lineage>
        <taxon>Bacteria</taxon>
        <taxon>Pseudomonadati</taxon>
        <taxon>Acidobacteriota</taxon>
        <taxon>Terriglobia</taxon>
        <taxon>Terriglobales</taxon>
        <taxon>Acidobacteriaceae</taxon>
        <taxon>Candidatus Sulfuritelmatomonas</taxon>
    </lineage>
</organism>
<accession>A0A2N9M965</accession>
<reference evidence="2" key="1">
    <citation type="submission" date="2018-02" db="EMBL/GenBank/DDBJ databases">
        <authorList>
            <person name="Hausmann B."/>
        </authorList>
    </citation>
    <scope>NUCLEOTIDE SEQUENCE [LARGE SCALE GENOMIC DNA]</scope>
    <source>
        <strain evidence="2">Peat soil MAG SbA5</strain>
    </source>
</reference>
<protein>
    <submittedName>
        <fullName evidence="1">Uncharacterized protein</fullName>
    </submittedName>
</protein>
<dbReference type="AlphaFoldDB" id="A0A2N9M965"/>
<proteinExistence type="predicted"/>
<dbReference type="Proteomes" id="UP000239735">
    <property type="component" value="Unassembled WGS sequence"/>
</dbReference>
<gene>
    <name evidence="1" type="ORF">SBA5_920012</name>
</gene>
<dbReference type="EMBL" id="OKRB01000155">
    <property type="protein sequence ID" value="SPE31984.1"/>
    <property type="molecule type" value="Genomic_DNA"/>
</dbReference>
<evidence type="ECO:0000313" key="1">
    <source>
        <dbReference type="EMBL" id="SPE31984.1"/>
    </source>
</evidence>
<evidence type="ECO:0000313" key="2">
    <source>
        <dbReference type="Proteomes" id="UP000239735"/>
    </source>
</evidence>
<sequence>MVRVAAQENGKVFAAEEFSGAVDPKAVAVSLEADPKKGNPQKDFRRAIEDCELRICFAQAIAANPGNPFLGWGKLIDGHEYISAKGHLLAGCNFIVGEDSQAAPQRAAVLRQIFLDLPGFLCWSDHHNHERRPVTA</sequence>
<name>A0A2N9M965_9BACT</name>